<name>A0AAQ4DYG5_AMBAM</name>
<reference evidence="1 2" key="1">
    <citation type="journal article" date="2023" name="Arcadia Sci">
        <title>De novo assembly of a long-read Amblyomma americanum tick genome.</title>
        <authorList>
            <person name="Chou S."/>
            <person name="Poskanzer K.E."/>
            <person name="Rollins M."/>
            <person name="Thuy-Boun P.S."/>
        </authorList>
    </citation>
    <scope>NUCLEOTIDE SEQUENCE [LARGE SCALE GENOMIC DNA]</scope>
    <source>
        <strain evidence="1">F_SG_1</strain>
        <tissue evidence="1">Salivary glands</tissue>
    </source>
</reference>
<organism evidence="1 2">
    <name type="scientific">Amblyomma americanum</name>
    <name type="common">Lone star tick</name>
    <dbReference type="NCBI Taxonomy" id="6943"/>
    <lineage>
        <taxon>Eukaryota</taxon>
        <taxon>Metazoa</taxon>
        <taxon>Ecdysozoa</taxon>
        <taxon>Arthropoda</taxon>
        <taxon>Chelicerata</taxon>
        <taxon>Arachnida</taxon>
        <taxon>Acari</taxon>
        <taxon>Parasitiformes</taxon>
        <taxon>Ixodida</taxon>
        <taxon>Ixodoidea</taxon>
        <taxon>Ixodidae</taxon>
        <taxon>Amblyomminae</taxon>
        <taxon>Amblyomma</taxon>
    </lineage>
</organism>
<sequence>MTSAKTSDHTAFRHSAGSLKTLLKSSAKIMRSLSALVSVCFVGMASAFPYTTDNSCDFTHIDLDGAVDKLLAKLPEHHLVGSQSFSPLFAGLEIGGLNISGLDGVHGYGPLLPYCVNGTRMLQLDLITSSNTALSTRWRHCSGSEGSIRLRSRITRLTTQFSVTLDESSRDVVLSYEGPAVPVATEGLILVVEGAGDIARQAIGGLSLAFNGALQQMWTILFNEHFPMVLRNALEDNTL</sequence>
<keyword evidence="2" id="KW-1185">Reference proteome</keyword>
<dbReference type="EMBL" id="JARKHS020025398">
    <property type="protein sequence ID" value="KAK8767505.1"/>
    <property type="molecule type" value="Genomic_DNA"/>
</dbReference>
<accession>A0AAQ4DYG5</accession>
<evidence type="ECO:0000313" key="2">
    <source>
        <dbReference type="Proteomes" id="UP001321473"/>
    </source>
</evidence>
<gene>
    <name evidence="1" type="ORF">V5799_005710</name>
</gene>
<evidence type="ECO:0000313" key="1">
    <source>
        <dbReference type="EMBL" id="KAK8767505.1"/>
    </source>
</evidence>
<comment type="caution">
    <text evidence="1">The sequence shown here is derived from an EMBL/GenBank/DDBJ whole genome shotgun (WGS) entry which is preliminary data.</text>
</comment>
<dbReference type="AlphaFoldDB" id="A0AAQ4DYG5"/>
<dbReference type="Proteomes" id="UP001321473">
    <property type="component" value="Unassembled WGS sequence"/>
</dbReference>
<protein>
    <submittedName>
        <fullName evidence="1">Uncharacterized protein</fullName>
    </submittedName>
</protein>
<proteinExistence type="predicted"/>